<reference evidence="2" key="1">
    <citation type="submission" date="2016-01" db="EMBL/GenBank/DDBJ databases">
        <authorList>
            <person name="Peeters Charlotte."/>
        </authorList>
    </citation>
    <scope>NUCLEOTIDE SEQUENCE [LARGE SCALE GENOMIC DNA]</scope>
</reference>
<name>A0A158AFF5_9BURK</name>
<keyword evidence="1" id="KW-0808">Transferase</keyword>
<dbReference type="RefSeq" id="WP_061160233.1">
    <property type="nucleotide sequence ID" value="NZ_FCOI02000006.1"/>
</dbReference>
<dbReference type="Proteomes" id="UP000054624">
    <property type="component" value="Unassembled WGS sequence"/>
</dbReference>
<dbReference type="SUPFAM" id="SSF53756">
    <property type="entry name" value="UDP-Glycosyltransferase/glycogen phosphorylase"/>
    <property type="match status" value="1"/>
</dbReference>
<dbReference type="Gene3D" id="3.40.50.2000">
    <property type="entry name" value="Glycogen Phosphorylase B"/>
    <property type="match status" value="1"/>
</dbReference>
<evidence type="ECO:0000313" key="1">
    <source>
        <dbReference type="EMBL" id="SAK56450.1"/>
    </source>
</evidence>
<keyword evidence="1" id="KW-0328">Glycosyltransferase</keyword>
<dbReference type="AlphaFoldDB" id="A0A158AFF5"/>
<dbReference type="EMBL" id="FCOI02000006">
    <property type="protein sequence ID" value="SAK56450.1"/>
    <property type="molecule type" value="Genomic_DNA"/>
</dbReference>
<keyword evidence="2" id="KW-1185">Reference proteome</keyword>
<dbReference type="EC" id="2.4.-.-" evidence="1"/>
<evidence type="ECO:0000313" key="2">
    <source>
        <dbReference type="Proteomes" id="UP000054624"/>
    </source>
</evidence>
<gene>
    <name evidence="1" type="primary">tuaH</name>
    <name evidence="1" type="ORF">AWB76_02294</name>
</gene>
<protein>
    <submittedName>
        <fullName evidence="1">Teichuronic acid biosynthesis glycosyltransferase TuaH</fullName>
        <ecNumber evidence="1">2.4.-.-</ecNumber>
    </submittedName>
</protein>
<organism evidence="1 2">
    <name type="scientific">Caballeronia temeraria</name>
    <dbReference type="NCBI Taxonomy" id="1777137"/>
    <lineage>
        <taxon>Bacteria</taxon>
        <taxon>Pseudomonadati</taxon>
        <taxon>Pseudomonadota</taxon>
        <taxon>Betaproteobacteria</taxon>
        <taxon>Burkholderiales</taxon>
        <taxon>Burkholderiaceae</taxon>
        <taxon>Caballeronia</taxon>
    </lineage>
</organism>
<dbReference type="OrthoDB" id="9816564at2"/>
<accession>A0A158AFF5</accession>
<dbReference type="GO" id="GO:0016757">
    <property type="term" value="F:glycosyltransferase activity"/>
    <property type="evidence" value="ECO:0007669"/>
    <property type="project" value="UniProtKB-KW"/>
</dbReference>
<sequence>MNRNQRPALANKMNPTTGAAESYPLEDPFDGVICFSHLRWDFVYQRPQHLMSRLASRYPLWFIEEPIDVGQGKAHLEIRRGRTGPTVVVPCLPAGAALERDAIEKCLIDALVSEMGLKRYLLWFYTPMALPCAPSLAPVATVYDCMDELSAFVGAPASLELAERALLAKADLVFAGGRSLYQAKRRHHRAVHLFPSSVDVAHFRHARKALPEPQSQRAIPRPRVGFFGVVDERFDTVLLREAAAARPDIHFVVIGPVVKIDSSELPRCPNIHYLGKQAYADLPAFLAHWDITMMPFALNASTRFISPTKTPEYLAGGRLVVSTAVRDVVDRYGSSPAVSIARACGDGTSLSSFLAALDEALEQSADRHFVEQAADAALMGMSWDDTFARMHDVVLQVLEQGHEVNNAQ</sequence>
<proteinExistence type="predicted"/>
<dbReference type="STRING" id="1777137.AWB76_02294"/>